<reference evidence="1 2" key="1">
    <citation type="submission" date="2019-02" db="EMBL/GenBank/DDBJ databases">
        <title>Apibacter muscae sp. nov.: a novel member of the house fly microbiota.</title>
        <authorList>
            <person name="Park R."/>
        </authorList>
    </citation>
    <scope>NUCLEOTIDE SEQUENCE [LARGE SCALE GENOMIC DNA]</scope>
    <source>
        <strain evidence="1 2">AL1</strain>
    </source>
</reference>
<evidence type="ECO:0008006" key="3">
    <source>
        <dbReference type="Google" id="ProtNLM"/>
    </source>
</evidence>
<name>A0A563DKV8_9FLAO</name>
<sequence length="500" mass="58974">MISQNKKYFDSCIITARALLKEGLYHDCILYLNKLVSFANNNFIGYYANWELEELLNILGSKIIPDNSKNNIREKKKNDLSILHIVSEIYPTGGHTKLLFNWIELDEDNIHSVITTRMTIDALIDVSQKYPLNKKINYQELQEKEFIAKIIELNQSVKNYDRIILHIHPDDIIPVIALSDKNIQTPVLFLNHADHLFWVGISIVDCLVQIREINIILDKLRRKANFQKLLPIPIYNKKLEISRSIKYTKKEGDLYLLSTGSEYKYKPYNGYDFFKAAYSIVEKYDNVHFFIAGVSDKSSLVQEYLHPRIYYLGNVLNLSEYEDICDIYVEGFPIPSFTALLQVALKKKYIHLIYNPVNLFRLFNDNPKYDLVYSKSYDEWINSLEQVIESSATRERKMTNQYTYINSIYNIKNWIIMLNDIYDSTKDIVHKIREKEDDTSYFTEDEELLSSLHKDVKYTHYAYCEKLSLYEKIKLVWRGKNKTKKILIGKLETLKFLINR</sequence>
<evidence type="ECO:0000313" key="1">
    <source>
        <dbReference type="EMBL" id="TWP30652.1"/>
    </source>
</evidence>
<gene>
    <name evidence="1" type="ORF">ETU09_01230</name>
</gene>
<dbReference type="Proteomes" id="UP000319499">
    <property type="component" value="Unassembled WGS sequence"/>
</dbReference>
<dbReference type="EMBL" id="SELH01000011">
    <property type="protein sequence ID" value="TWP30652.1"/>
    <property type="molecule type" value="Genomic_DNA"/>
</dbReference>
<dbReference type="AlphaFoldDB" id="A0A563DKV8"/>
<dbReference type="RefSeq" id="WP_146291329.1">
    <property type="nucleotide sequence ID" value="NZ_SELH01000011.1"/>
</dbReference>
<organism evidence="1 2">
    <name type="scientific">Apibacter muscae</name>
    <dbReference type="NCBI Taxonomy" id="2509004"/>
    <lineage>
        <taxon>Bacteria</taxon>
        <taxon>Pseudomonadati</taxon>
        <taxon>Bacteroidota</taxon>
        <taxon>Flavobacteriia</taxon>
        <taxon>Flavobacteriales</taxon>
        <taxon>Weeksellaceae</taxon>
        <taxon>Apibacter</taxon>
    </lineage>
</organism>
<comment type="caution">
    <text evidence="1">The sequence shown here is derived from an EMBL/GenBank/DDBJ whole genome shotgun (WGS) entry which is preliminary data.</text>
</comment>
<dbReference type="OrthoDB" id="973857at2"/>
<accession>A0A563DKV8</accession>
<proteinExistence type="predicted"/>
<protein>
    <recommendedName>
        <fullName evidence="3">Glycosyltransferase family 1 protein</fullName>
    </recommendedName>
</protein>
<keyword evidence="2" id="KW-1185">Reference proteome</keyword>
<dbReference type="SUPFAM" id="SSF53756">
    <property type="entry name" value="UDP-Glycosyltransferase/glycogen phosphorylase"/>
    <property type="match status" value="1"/>
</dbReference>
<dbReference type="Gene3D" id="3.40.50.2000">
    <property type="entry name" value="Glycogen Phosphorylase B"/>
    <property type="match status" value="1"/>
</dbReference>
<evidence type="ECO:0000313" key="2">
    <source>
        <dbReference type="Proteomes" id="UP000319499"/>
    </source>
</evidence>